<evidence type="ECO:0000313" key="2">
    <source>
        <dbReference type="RefSeq" id="XP_024875699.1"/>
    </source>
</evidence>
<proteinExistence type="predicted"/>
<protein>
    <submittedName>
        <fullName evidence="2">Uncharacterized protein LOC112457060</fullName>
    </submittedName>
    <submittedName>
        <fullName evidence="3">Uncharacterized protein LOC112461961</fullName>
    </submittedName>
</protein>
<dbReference type="Proteomes" id="UP000504618">
    <property type="component" value="Unplaced"/>
</dbReference>
<dbReference type="RefSeq" id="XP_024875699.1">
    <property type="nucleotide sequence ID" value="XM_025019931.1"/>
</dbReference>
<evidence type="ECO:0000313" key="1">
    <source>
        <dbReference type="Proteomes" id="UP000504618"/>
    </source>
</evidence>
<keyword evidence="1" id="KW-1185">Reference proteome</keyword>
<reference evidence="2 3" key="1">
    <citation type="submission" date="2025-04" db="UniProtKB">
        <authorList>
            <consortium name="RefSeq"/>
        </authorList>
    </citation>
    <scope>IDENTIFICATION</scope>
    <source>
        <tissue evidence="2 3">Whole body</tissue>
    </source>
</reference>
<dbReference type="RefSeq" id="XP_024883201.1">
    <property type="nucleotide sequence ID" value="XM_025027433.1"/>
</dbReference>
<gene>
    <name evidence="3" type="primary">LOC112461961</name>
    <name evidence="2" type="synonym">LOC112457060</name>
</gene>
<accession>A0A6J1QQE9</accession>
<dbReference type="GeneID" id="112461961"/>
<sequence>MILEDEPSLKAQVDKRNFIQDNNLSPTIMLNSNIATCSPSTSTPAEVLVKQENELDNICEAMYVHDHWEAVLDTEQKKEQNAPRLSPFFLRKSVNAELRSHFVVYLIRLGVSITWHSYGLSILSINIMI</sequence>
<organism evidence="1 3">
    <name type="scientific">Temnothorax curvispinosus</name>
    <dbReference type="NCBI Taxonomy" id="300111"/>
    <lineage>
        <taxon>Eukaryota</taxon>
        <taxon>Metazoa</taxon>
        <taxon>Ecdysozoa</taxon>
        <taxon>Arthropoda</taxon>
        <taxon>Hexapoda</taxon>
        <taxon>Insecta</taxon>
        <taxon>Pterygota</taxon>
        <taxon>Neoptera</taxon>
        <taxon>Endopterygota</taxon>
        <taxon>Hymenoptera</taxon>
        <taxon>Apocrita</taxon>
        <taxon>Aculeata</taxon>
        <taxon>Formicoidea</taxon>
        <taxon>Formicidae</taxon>
        <taxon>Myrmicinae</taxon>
        <taxon>Temnothorax</taxon>
    </lineage>
</organism>
<dbReference type="OrthoDB" id="5590282at2759"/>
<evidence type="ECO:0000313" key="3">
    <source>
        <dbReference type="RefSeq" id="XP_024883201.1"/>
    </source>
</evidence>
<name>A0A6J1QQE9_9HYME</name>
<dbReference type="AlphaFoldDB" id="A0A6J1QQE9"/>